<dbReference type="PROSITE" id="PS50088">
    <property type="entry name" value="ANK_REPEAT"/>
    <property type="match status" value="2"/>
</dbReference>
<evidence type="ECO:0000256" key="2">
    <source>
        <dbReference type="ARBA" id="ARBA00023043"/>
    </source>
</evidence>
<feature type="repeat" description="ANK" evidence="3">
    <location>
        <begin position="136"/>
        <end position="168"/>
    </location>
</feature>
<dbReference type="InterPro" id="IPR050776">
    <property type="entry name" value="Ank_Repeat/CDKN_Inhibitor"/>
</dbReference>
<dbReference type="Proteomes" id="UP000270094">
    <property type="component" value="Unassembled WGS sequence"/>
</dbReference>
<organism evidence="4 5">
    <name type="scientific">Strongylus vulgaris</name>
    <name type="common">Blood worm</name>
    <dbReference type="NCBI Taxonomy" id="40348"/>
    <lineage>
        <taxon>Eukaryota</taxon>
        <taxon>Metazoa</taxon>
        <taxon>Ecdysozoa</taxon>
        <taxon>Nematoda</taxon>
        <taxon>Chromadorea</taxon>
        <taxon>Rhabditida</taxon>
        <taxon>Rhabditina</taxon>
        <taxon>Rhabditomorpha</taxon>
        <taxon>Strongyloidea</taxon>
        <taxon>Strongylidae</taxon>
        <taxon>Strongylus</taxon>
    </lineage>
</organism>
<dbReference type="EMBL" id="UYYB01100192">
    <property type="protein sequence ID" value="VDM77807.1"/>
    <property type="molecule type" value="Genomic_DNA"/>
</dbReference>
<evidence type="ECO:0000256" key="1">
    <source>
        <dbReference type="ARBA" id="ARBA00022737"/>
    </source>
</evidence>
<dbReference type="InterPro" id="IPR036770">
    <property type="entry name" value="Ankyrin_rpt-contain_sf"/>
</dbReference>
<accession>A0A3P7JNL1</accession>
<keyword evidence="1" id="KW-0677">Repeat</keyword>
<dbReference type="PROSITE" id="PS50297">
    <property type="entry name" value="ANK_REP_REGION"/>
    <property type="match status" value="1"/>
</dbReference>
<dbReference type="AlphaFoldDB" id="A0A3P7JNL1"/>
<feature type="repeat" description="ANK" evidence="3">
    <location>
        <begin position="103"/>
        <end position="135"/>
    </location>
</feature>
<evidence type="ECO:0000313" key="4">
    <source>
        <dbReference type="EMBL" id="VDM77807.1"/>
    </source>
</evidence>
<dbReference type="SMART" id="SM00248">
    <property type="entry name" value="ANK"/>
    <property type="match status" value="3"/>
</dbReference>
<protein>
    <submittedName>
        <fullName evidence="4">Uncharacterized protein</fullName>
    </submittedName>
</protein>
<evidence type="ECO:0000313" key="5">
    <source>
        <dbReference type="Proteomes" id="UP000270094"/>
    </source>
</evidence>
<dbReference type="SUPFAM" id="SSF48403">
    <property type="entry name" value="Ankyrin repeat"/>
    <property type="match status" value="1"/>
</dbReference>
<sequence>MAVRRGDHERVQQMIQSEENFIDVVSLTGQSPLVFAARLAHADLECISVLVKAIDEIRRGHHDGFLSENIDDIEANRYFRRNLLRMFPLYDEADIKYALTDEMGRNAMHYAALYNAPHLVNYFASCGANMNLIDINGDAPIHLAAKNGNFEALVALIRSNCDVNIKNGSGEGFTNFLYYCSLDACATNPGRSRNRLLFTVVAMCNERTEPPPASHTAGASSSPPMCCHSDGLLIALLL</sequence>
<gene>
    <name evidence="4" type="ORF">SVUK_LOCUS12805</name>
</gene>
<dbReference type="Pfam" id="PF12796">
    <property type="entry name" value="Ank_2"/>
    <property type="match status" value="1"/>
</dbReference>
<evidence type="ECO:0000256" key="3">
    <source>
        <dbReference type="PROSITE-ProRule" id="PRU00023"/>
    </source>
</evidence>
<dbReference type="PANTHER" id="PTHR24201">
    <property type="entry name" value="ANK_REP_REGION DOMAIN-CONTAINING PROTEIN"/>
    <property type="match status" value="1"/>
</dbReference>
<keyword evidence="2 3" id="KW-0040">ANK repeat</keyword>
<name>A0A3P7JNL1_STRVU</name>
<dbReference type="InterPro" id="IPR002110">
    <property type="entry name" value="Ankyrin_rpt"/>
</dbReference>
<dbReference type="OrthoDB" id="5856526at2759"/>
<reference evidence="4 5" key="1">
    <citation type="submission" date="2018-11" db="EMBL/GenBank/DDBJ databases">
        <authorList>
            <consortium name="Pathogen Informatics"/>
        </authorList>
    </citation>
    <scope>NUCLEOTIDE SEQUENCE [LARGE SCALE GENOMIC DNA]</scope>
</reference>
<dbReference type="Gene3D" id="1.25.40.20">
    <property type="entry name" value="Ankyrin repeat-containing domain"/>
    <property type="match status" value="1"/>
</dbReference>
<keyword evidence="5" id="KW-1185">Reference proteome</keyword>
<proteinExistence type="predicted"/>